<name>A0AAU7JY93_9MICO</name>
<dbReference type="Gene3D" id="1.10.1220.10">
    <property type="entry name" value="Met repressor-like"/>
    <property type="match status" value="1"/>
</dbReference>
<dbReference type="Pfam" id="PF18755">
    <property type="entry name" value="RAMA"/>
    <property type="match status" value="1"/>
</dbReference>
<organism evidence="2">
    <name type="scientific">Pedococcus sp. KACC 23699</name>
    <dbReference type="NCBI Taxonomy" id="3149228"/>
    <lineage>
        <taxon>Bacteria</taxon>
        <taxon>Bacillati</taxon>
        <taxon>Actinomycetota</taxon>
        <taxon>Actinomycetes</taxon>
        <taxon>Micrococcales</taxon>
        <taxon>Intrasporangiaceae</taxon>
        <taxon>Pedococcus</taxon>
    </lineage>
</organism>
<evidence type="ECO:0000259" key="1">
    <source>
        <dbReference type="Pfam" id="PF18755"/>
    </source>
</evidence>
<accession>A0AAU7JY93</accession>
<sequence length="149" mass="16531">MYEINIDEDVYRELERHVKGFEQPNDVLRRLLLVGQAGDDSPAGATEYIAPKRRPRPGRLLPLLEDGLIEAGDGLAHTQVRKGLTFHGVVDGDGWITCDNKAFVAPSPALASVVGSQIDGWAHWVHERSGKTLRQLSENAGRDRPSRQR</sequence>
<dbReference type="GO" id="GO:0006355">
    <property type="term" value="P:regulation of DNA-templated transcription"/>
    <property type="evidence" value="ECO:0007669"/>
    <property type="project" value="InterPro"/>
</dbReference>
<dbReference type="EMBL" id="CP157483">
    <property type="protein sequence ID" value="XBO45315.1"/>
    <property type="molecule type" value="Genomic_DNA"/>
</dbReference>
<dbReference type="InterPro" id="IPR013321">
    <property type="entry name" value="Arc_rbn_hlx_hlx"/>
</dbReference>
<proteinExistence type="predicted"/>
<dbReference type="InterPro" id="IPR040843">
    <property type="entry name" value="RAMA"/>
</dbReference>
<feature type="domain" description="RAMA" evidence="1">
    <location>
        <begin position="46"/>
        <end position="138"/>
    </location>
</feature>
<dbReference type="AlphaFoldDB" id="A0AAU7JY93"/>
<gene>
    <name evidence="2" type="ORF">ABEG17_08290</name>
</gene>
<evidence type="ECO:0000313" key="2">
    <source>
        <dbReference type="EMBL" id="XBO45315.1"/>
    </source>
</evidence>
<reference evidence="2" key="1">
    <citation type="submission" date="2024-05" db="EMBL/GenBank/DDBJ databases">
        <authorList>
            <person name="Kim S."/>
            <person name="Heo J."/>
            <person name="Choi H."/>
            <person name="Choi Y."/>
            <person name="Kwon S.-W."/>
            <person name="Kim Y."/>
        </authorList>
    </citation>
    <scope>NUCLEOTIDE SEQUENCE</scope>
    <source>
        <strain evidence="2">KACC 23699</strain>
    </source>
</reference>
<dbReference type="RefSeq" id="WP_406832807.1">
    <property type="nucleotide sequence ID" value="NZ_CP157483.1"/>
</dbReference>
<protein>
    <recommendedName>
        <fullName evidence="1">RAMA domain-containing protein</fullName>
    </recommendedName>
</protein>